<dbReference type="InterPro" id="IPR013114">
    <property type="entry name" value="FabA_FabZ"/>
</dbReference>
<comment type="subcellular location">
    <subcellularLocation>
        <location evidence="2 10">Cytoplasm</location>
    </subcellularLocation>
</comment>
<comment type="function">
    <text evidence="9 10">Involved in unsaturated fatty acids biosynthesis. Catalyzes the dehydration of short chain beta-hydroxyacyl-ACPs and long chain saturated and unsaturated beta-hydroxyacyl-ACPs.</text>
</comment>
<evidence type="ECO:0000256" key="3">
    <source>
        <dbReference type="ARBA" id="ARBA00009174"/>
    </source>
</evidence>
<evidence type="ECO:0000256" key="9">
    <source>
        <dbReference type="ARBA" id="ARBA00025049"/>
    </source>
</evidence>
<dbReference type="InterPro" id="IPR029069">
    <property type="entry name" value="HotDog_dom_sf"/>
</dbReference>
<evidence type="ECO:0000256" key="2">
    <source>
        <dbReference type="ARBA" id="ARBA00004496"/>
    </source>
</evidence>
<keyword evidence="7 10" id="KW-0443">Lipid metabolism</keyword>
<comment type="catalytic activity">
    <reaction evidence="1 10">
        <text>a (3R)-hydroxyacyl-[ACP] = a (2E)-enoyl-[ACP] + H2O</text>
        <dbReference type="Rhea" id="RHEA:13097"/>
        <dbReference type="Rhea" id="RHEA-COMP:9925"/>
        <dbReference type="Rhea" id="RHEA-COMP:9945"/>
        <dbReference type="ChEBI" id="CHEBI:15377"/>
        <dbReference type="ChEBI" id="CHEBI:78784"/>
        <dbReference type="ChEBI" id="CHEBI:78827"/>
        <dbReference type="EC" id="4.2.1.59"/>
    </reaction>
</comment>
<reference evidence="11 12" key="1">
    <citation type="journal article" date="2015" name="Genome Announc.">
        <title>Complete genome sequences for 35 biothreat assay-relevant bacillus species.</title>
        <authorList>
            <person name="Johnson S.L."/>
            <person name="Daligault H.E."/>
            <person name="Davenport K.W."/>
            <person name="Jaissle J."/>
            <person name="Frey K.G."/>
            <person name="Ladner J.T."/>
            <person name="Broomall S.M."/>
            <person name="Bishop-Lilly K.A."/>
            <person name="Bruce D.C."/>
            <person name="Gibbons H.S."/>
            <person name="Coyne S.R."/>
            <person name="Lo C.C."/>
            <person name="Meincke L."/>
            <person name="Munk A.C."/>
            <person name="Koroleva G.I."/>
            <person name="Rosenzweig C.N."/>
            <person name="Palacios G.F."/>
            <person name="Redden C.L."/>
            <person name="Minogue T.D."/>
            <person name="Chain P.S."/>
        </authorList>
    </citation>
    <scope>NUCLEOTIDE SEQUENCE [LARGE SCALE GENOMIC DNA]</scope>
    <source>
        <strain evidence="12">ATCC 14581 / DSM 32 / JCM 2506 / NBRC 15308 / NCIMB 9376 / NCTC 10342 / NRRL B-14308 / VKM B-512</strain>
    </source>
</reference>
<keyword evidence="6 10" id="KW-0441">Lipid A biosynthesis</keyword>
<dbReference type="Proteomes" id="UP000031829">
    <property type="component" value="Chromosome"/>
</dbReference>
<dbReference type="FunFam" id="3.10.129.10:FF:000001">
    <property type="entry name" value="3-hydroxyacyl-[acyl-carrier-protein] dehydratase FabZ"/>
    <property type="match status" value="1"/>
</dbReference>
<name>A0A0B6ABU9_PRIM2</name>
<evidence type="ECO:0000256" key="7">
    <source>
        <dbReference type="ARBA" id="ARBA00023098"/>
    </source>
</evidence>
<evidence type="ECO:0000313" key="11">
    <source>
        <dbReference type="EMBL" id="AJI21006.1"/>
    </source>
</evidence>
<dbReference type="RefSeq" id="WP_034651912.1">
    <property type="nucleotide sequence ID" value="NZ_BCVB01000004.1"/>
</dbReference>
<evidence type="ECO:0000313" key="12">
    <source>
        <dbReference type="Proteomes" id="UP000031829"/>
    </source>
</evidence>
<dbReference type="KEGG" id="bmeg:BG04_4829"/>
<dbReference type="EC" id="4.2.1.59" evidence="10"/>
<feature type="active site" evidence="10">
    <location>
        <position position="48"/>
    </location>
</feature>
<dbReference type="SUPFAM" id="SSF54637">
    <property type="entry name" value="Thioesterase/thiol ester dehydrase-isomerase"/>
    <property type="match status" value="1"/>
</dbReference>
<evidence type="ECO:0000256" key="4">
    <source>
        <dbReference type="ARBA" id="ARBA00022490"/>
    </source>
</evidence>
<keyword evidence="8 10" id="KW-0456">Lyase</keyword>
<evidence type="ECO:0000256" key="6">
    <source>
        <dbReference type="ARBA" id="ARBA00022556"/>
    </source>
</evidence>
<dbReference type="EMBL" id="CP009920">
    <property type="protein sequence ID" value="AJI21006.1"/>
    <property type="molecule type" value="Genomic_DNA"/>
</dbReference>
<keyword evidence="5 10" id="KW-0444">Lipid biosynthesis</keyword>
<sequence>MKDIKQIKHTIQHRYPFLLVDRILEQEEGKLAIGIKQVTANEPFFKGHFPDYMVMPGVLIVEALAQLGGFAMAADDQQKGRLAFLAGIDECRFKRQVRPGDTLRLEFEVLKQRGKIVRGKGKAFVDSELACEAVITFALDI</sequence>
<dbReference type="CDD" id="cd01288">
    <property type="entry name" value="FabZ"/>
    <property type="match status" value="1"/>
</dbReference>
<dbReference type="GO" id="GO:0005737">
    <property type="term" value="C:cytoplasm"/>
    <property type="evidence" value="ECO:0007669"/>
    <property type="project" value="UniProtKB-SubCell"/>
</dbReference>
<dbReference type="NCBIfam" id="NF000582">
    <property type="entry name" value="PRK00006.1"/>
    <property type="match status" value="1"/>
</dbReference>
<dbReference type="HOGENOM" id="CLU_078912_3_0_9"/>
<dbReference type="PANTHER" id="PTHR30272">
    <property type="entry name" value="3-HYDROXYACYL-[ACYL-CARRIER-PROTEIN] DEHYDRATASE"/>
    <property type="match status" value="1"/>
</dbReference>
<dbReference type="InterPro" id="IPR010084">
    <property type="entry name" value="FabZ"/>
</dbReference>
<evidence type="ECO:0000256" key="8">
    <source>
        <dbReference type="ARBA" id="ARBA00023239"/>
    </source>
</evidence>
<dbReference type="GeneID" id="93642815"/>
<protein>
    <recommendedName>
        <fullName evidence="10">3-hydroxyacyl-[acyl-carrier-protein] dehydratase FabZ</fullName>
        <ecNumber evidence="10">4.2.1.59</ecNumber>
    </recommendedName>
    <alternativeName>
        <fullName evidence="10">(3R)-hydroxymyristoyl-[acyl-carrier-protein] dehydratase</fullName>
        <shortName evidence="10">(3R)-hydroxymyristoyl-ACP dehydrase</shortName>
    </alternativeName>
    <alternativeName>
        <fullName evidence="10">Beta-hydroxyacyl-ACP dehydratase</fullName>
    </alternativeName>
</protein>
<evidence type="ECO:0000256" key="1">
    <source>
        <dbReference type="ARBA" id="ARBA00001055"/>
    </source>
</evidence>
<evidence type="ECO:0000256" key="10">
    <source>
        <dbReference type="HAMAP-Rule" id="MF_00406"/>
    </source>
</evidence>
<dbReference type="GO" id="GO:0016020">
    <property type="term" value="C:membrane"/>
    <property type="evidence" value="ECO:0007669"/>
    <property type="project" value="GOC"/>
</dbReference>
<evidence type="ECO:0000256" key="5">
    <source>
        <dbReference type="ARBA" id="ARBA00022516"/>
    </source>
</evidence>
<dbReference type="HAMAP" id="MF_00406">
    <property type="entry name" value="FabZ"/>
    <property type="match status" value="1"/>
</dbReference>
<accession>A0A0B6ABU9</accession>
<dbReference type="GO" id="GO:0019171">
    <property type="term" value="F:(3R)-hydroxyacyl-[acyl-carrier-protein] dehydratase activity"/>
    <property type="evidence" value="ECO:0007669"/>
    <property type="project" value="UniProtKB-EC"/>
</dbReference>
<dbReference type="NCBIfam" id="TIGR01750">
    <property type="entry name" value="fabZ"/>
    <property type="match status" value="1"/>
</dbReference>
<proteinExistence type="inferred from homology"/>
<dbReference type="GO" id="GO:0006633">
    <property type="term" value="P:fatty acid biosynthetic process"/>
    <property type="evidence" value="ECO:0007669"/>
    <property type="project" value="UniProtKB-UniRule"/>
</dbReference>
<dbReference type="GO" id="GO:0009245">
    <property type="term" value="P:lipid A biosynthetic process"/>
    <property type="evidence" value="ECO:0007669"/>
    <property type="project" value="UniProtKB-UniRule"/>
</dbReference>
<comment type="similarity">
    <text evidence="3 10">Belongs to the thioester dehydratase family. FabZ subfamily.</text>
</comment>
<keyword evidence="4 10" id="KW-0963">Cytoplasm</keyword>
<organism evidence="11 12">
    <name type="scientific">Priestia megaterium (strain ATCC 14581 / DSM 32 / CCUG 1817 / JCM 2506 / NBRC 15308 / NCIMB 9376 / NCTC 10342 / NRRL B-14308 / VKM B-512 / Ford 19)</name>
    <name type="common">Bacillus megaterium</name>
    <dbReference type="NCBI Taxonomy" id="1348623"/>
    <lineage>
        <taxon>Bacteria</taxon>
        <taxon>Bacillati</taxon>
        <taxon>Bacillota</taxon>
        <taxon>Bacilli</taxon>
        <taxon>Bacillales</taxon>
        <taxon>Bacillaceae</taxon>
        <taxon>Priestia</taxon>
    </lineage>
</organism>
<dbReference type="Pfam" id="PF07977">
    <property type="entry name" value="FabA"/>
    <property type="match status" value="1"/>
</dbReference>
<dbReference type="PANTHER" id="PTHR30272:SF1">
    <property type="entry name" value="3-HYDROXYACYL-[ACYL-CARRIER-PROTEIN] DEHYDRATASE"/>
    <property type="match status" value="1"/>
</dbReference>
<gene>
    <name evidence="10 11" type="primary">fabZ</name>
    <name evidence="11" type="ORF">BG04_4829</name>
</gene>
<dbReference type="Gene3D" id="3.10.129.10">
    <property type="entry name" value="Hotdog Thioesterase"/>
    <property type="match status" value="1"/>
</dbReference>
<dbReference type="AlphaFoldDB" id="A0A0B6ABU9"/>